<reference evidence="1" key="1">
    <citation type="submission" date="2021-03" db="EMBL/GenBank/DDBJ databases">
        <authorList>
            <consortium name="DOE Joint Genome Institute"/>
            <person name="Ahrendt S."/>
            <person name="Looney B.P."/>
            <person name="Miyauchi S."/>
            <person name="Morin E."/>
            <person name="Drula E."/>
            <person name="Courty P.E."/>
            <person name="Chicoki N."/>
            <person name="Fauchery L."/>
            <person name="Kohler A."/>
            <person name="Kuo A."/>
            <person name="Labutti K."/>
            <person name="Pangilinan J."/>
            <person name="Lipzen A."/>
            <person name="Riley R."/>
            <person name="Andreopoulos W."/>
            <person name="He G."/>
            <person name="Johnson J."/>
            <person name="Barry K.W."/>
            <person name="Grigoriev I.V."/>
            <person name="Nagy L."/>
            <person name="Hibbett D."/>
            <person name="Henrissat B."/>
            <person name="Matheny P.B."/>
            <person name="Labbe J."/>
            <person name="Martin F."/>
        </authorList>
    </citation>
    <scope>NUCLEOTIDE SEQUENCE</scope>
    <source>
        <strain evidence="1">HHB10654</strain>
    </source>
</reference>
<keyword evidence="2" id="KW-1185">Reference proteome</keyword>
<comment type="caution">
    <text evidence="1">The sequence shown here is derived from an EMBL/GenBank/DDBJ whole genome shotgun (WGS) entry which is preliminary data.</text>
</comment>
<sequence length="304" mass="33467">MGNNYVFSLQPTFTQGLLLGQLSILTLLAVILKYLFLDTAAQRVSERSSHRLRSERDASVTKDPPVSSADGEKGSERVSESTEWFNAMLQQVAETYRLKLRDDLQGPEGDEILRQRIEDFANKVRPAGSLCSLQDLIQVHSVNLGNSAPRLSNARSRLANLGQDVRQSEIEFDLEYTDTVSVSLSTAYLFNYPTVGFARLPVSVTISLSVFSCSIILTPPVPSSPAPAINISIPPSFTLDLKTTSLLGSRAKLADVPKLHELIETQLRRALIQRGTWKVVLPALSDVAEATEEVQEEISLSLQL</sequence>
<reference evidence="1" key="2">
    <citation type="journal article" date="2022" name="New Phytol.">
        <title>Evolutionary transition to the ectomycorrhizal habit in the genomes of a hyperdiverse lineage of mushroom-forming fungi.</title>
        <authorList>
            <person name="Looney B."/>
            <person name="Miyauchi S."/>
            <person name="Morin E."/>
            <person name="Drula E."/>
            <person name="Courty P.E."/>
            <person name="Kohler A."/>
            <person name="Kuo A."/>
            <person name="LaButti K."/>
            <person name="Pangilinan J."/>
            <person name="Lipzen A."/>
            <person name="Riley R."/>
            <person name="Andreopoulos W."/>
            <person name="He G."/>
            <person name="Johnson J."/>
            <person name="Nolan M."/>
            <person name="Tritt A."/>
            <person name="Barry K.W."/>
            <person name="Grigoriev I.V."/>
            <person name="Nagy L.G."/>
            <person name="Hibbett D."/>
            <person name="Henrissat B."/>
            <person name="Matheny P.B."/>
            <person name="Labbe J."/>
            <person name="Martin F.M."/>
        </authorList>
    </citation>
    <scope>NUCLEOTIDE SEQUENCE</scope>
    <source>
        <strain evidence="1">HHB10654</strain>
    </source>
</reference>
<evidence type="ECO:0000313" key="2">
    <source>
        <dbReference type="Proteomes" id="UP000814140"/>
    </source>
</evidence>
<accession>A0ACB8TII2</accession>
<protein>
    <submittedName>
        <fullName evidence="1">Uncharacterized protein</fullName>
    </submittedName>
</protein>
<evidence type="ECO:0000313" key="1">
    <source>
        <dbReference type="EMBL" id="KAI0068263.1"/>
    </source>
</evidence>
<organism evidence="1 2">
    <name type="scientific">Artomyces pyxidatus</name>
    <dbReference type="NCBI Taxonomy" id="48021"/>
    <lineage>
        <taxon>Eukaryota</taxon>
        <taxon>Fungi</taxon>
        <taxon>Dikarya</taxon>
        <taxon>Basidiomycota</taxon>
        <taxon>Agaricomycotina</taxon>
        <taxon>Agaricomycetes</taxon>
        <taxon>Russulales</taxon>
        <taxon>Auriscalpiaceae</taxon>
        <taxon>Artomyces</taxon>
    </lineage>
</organism>
<gene>
    <name evidence="1" type="ORF">BV25DRAFT_1834508</name>
</gene>
<dbReference type="EMBL" id="MU277188">
    <property type="protein sequence ID" value="KAI0068263.1"/>
    <property type="molecule type" value="Genomic_DNA"/>
</dbReference>
<name>A0ACB8TII2_9AGAM</name>
<proteinExistence type="predicted"/>
<dbReference type="Proteomes" id="UP000814140">
    <property type="component" value="Unassembled WGS sequence"/>
</dbReference>